<evidence type="ECO:0000313" key="5">
    <source>
        <dbReference type="EMBL" id="MFB9468550.1"/>
    </source>
</evidence>
<dbReference type="RefSeq" id="WP_379482579.1">
    <property type="nucleotide sequence ID" value="NZ_JBHMCF010000003.1"/>
</dbReference>
<comment type="caution">
    <text evidence="5">The sequence shown here is derived from an EMBL/GenBank/DDBJ whole genome shotgun (WGS) entry which is preliminary data.</text>
</comment>
<keyword evidence="2" id="KW-0596">Phosphopantetheine</keyword>
<organism evidence="5 6">
    <name type="scientific">Nonomuraea salmonea</name>
    <dbReference type="NCBI Taxonomy" id="46181"/>
    <lineage>
        <taxon>Bacteria</taxon>
        <taxon>Bacillati</taxon>
        <taxon>Actinomycetota</taxon>
        <taxon>Actinomycetes</taxon>
        <taxon>Streptosporangiales</taxon>
        <taxon>Streptosporangiaceae</taxon>
        <taxon>Nonomuraea</taxon>
    </lineage>
</organism>
<dbReference type="Pfam" id="PF00668">
    <property type="entry name" value="Condensation"/>
    <property type="match status" value="1"/>
</dbReference>
<dbReference type="CDD" id="cd19531">
    <property type="entry name" value="LCL_NRPS-like"/>
    <property type="match status" value="1"/>
</dbReference>
<name>A0ABV5NE59_9ACTN</name>
<comment type="cofactor">
    <cofactor evidence="1">
        <name>pantetheine 4'-phosphate</name>
        <dbReference type="ChEBI" id="CHEBI:47942"/>
    </cofactor>
</comment>
<dbReference type="SMART" id="SM00823">
    <property type="entry name" value="PKS_PP"/>
    <property type="match status" value="2"/>
</dbReference>
<dbReference type="SUPFAM" id="SSF52777">
    <property type="entry name" value="CoA-dependent acyltransferases"/>
    <property type="match status" value="2"/>
</dbReference>
<dbReference type="CDD" id="cd05930">
    <property type="entry name" value="A_NRPS"/>
    <property type="match status" value="1"/>
</dbReference>
<dbReference type="EMBL" id="JBHMCF010000003">
    <property type="protein sequence ID" value="MFB9468550.1"/>
    <property type="molecule type" value="Genomic_DNA"/>
</dbReference>
<dbReference type="InterPro" id="IPR001242">
    <property type="entry name" value="Condensation_dom"/>
</dbReference>
<dbReference type="InterPro" id="IPR036736">
    <property type="entry name" value="ACP-like_sf"/>
</dbReference>
<gene>
    <name evidence="5" type="ORF">ACFFR3_03485</name>
</gene>
<feature type="domain" description="Carrier" evidence="4">
    <location>
        <begin position="1050"/>
        <end position="1124"/>
    </location>
</feature>
<reference evidence="5 6" key="1">
    <citation type="submission" date="2024-09" db="EMBL/GenBank/DDBJ databases">
        <authorList>
            <person name="Sun Q."/>
            <person name="Mori K."/>
        </authorList>
    </citation>
    <scope>NUCLEOTIDE SEQUENCE [LARGE SCALE GENOMIC DNA]</scope>
    <source>
        <strain evidence="5 6">JCM 3324</strain>
    </source>
</reference>
<dbReference type="Pfam" id="PF13193">
    <property type="entry name" value="AMP-binding_C"/>
    <property type="match status" value="1"/>
</dbReference>
<dbReference type="InterPro" id="IPR045851">
    <property type="entry name" value="AMP-bd_C_sf"/>
</dbReference>
<evidence type="ECO:0000259" key="4">
    <source>
        <dbReference type="PROSITE" id="PS50075"/>
    </source>
</evidence>
<dbReference type="Gene3D" id="3.30.559.10">
    <property type="entry name" value="Chloramphenicol acetyltransferase-like domain"/>
    <property type="match status" value="1"/>
</dbReference>
<keyword evidence="6" id="KW-1185">Reference proteome</keyword>
<dbReference type="InterPro" id="IPR010071">
    <property type="entry name" value="AA_adenyl_dom"/>
</dbReference>
<dbReference type="Proteomes" id="UP001589568">
    <property type="component" value="Unassembled WGS sequence"/>
</dbReference>
<dbReference type="Gene3D" id="1.10.1200.10">
    <property type="entry name" value="ACP-like"/>
    <property type="match status" value="2"/>
</dbReference>
<dbReference type="InterPro" id="IPR009081">
    <property type="entry name" value="PP-bd_ACP"/>
</dbReference>
<dbReference type="PROSITE" id="PS50075">
    <property type="entry name" value="CARRIER"/>
    <property type="match status" value="2"/>
</dbReference>
<protein>
    <submittedName>
        <fullName evidence="5">Amino acid adenylation domain-containing protein</fullName>
    </submittedName>
</protein>
<feature type="domain" description="Carrier" evidence="4">
    <location>
        <begin position="516"/>
        <end position="591"/>
    </location>
</feature>
<dbReference type="InterPro" id="IPR023213">
    <property type="entry name" value="CAT-like_dom_sf"/>
</dbReference>
<evidence type="ECO:0000256" key="1">
    <source>
        <dbReference type="ARBA" id="ARBA00001957"/>
    </source>
</evidence>
<dbReference type="NCBIfam" id="TIGR01733">
    <property type="entry name" value="AA-adenyl-dom"/>
    <property type="match status" value="1"/>
</dbReference>
<dbReference type="InterPro" id="IPR025110">
    <property type="entry name" value="AMP-bd_C"/>
</dbReference>
<dbReference type="SUPFAM" id="SSF47336">
    <property type="entry name" value="ACP-like"/>
    <property type="match status" value="2"/>
</dbReference>
<proteinExistence type="predicted"/>
<sequence length="1140" mass="121459">MGLLPGLFAAQAARTPGAVAVVDGGRELDYATLERRANQVANGLLARGVRPETPVGVCLRRGAGLVAALLGVWKAGAAYVPLDPGHPADRTHWILTDTATPLVLTDPDPDPTTASGTGPDWDLVLPDGAVRVAMDAFDGEPGTSPDVAADPDRLAYVIYTSGSTGRPKGVLIGHGAIANRVTWTVREHGLGPADRVLQKTTLTFDAAGWEIFAPLVSGGAVVLAPHGAERDPAALLRAVAAYDVSVLQVVPSLLRLLVDEPGWRECGALRLLFSAGEPLDAELCELVRKRLPVTIWNTYGPTECAIDVTAHLADPEQNAGRVPIGRPIDGIRLRVLDEGGALAPLGAPGELHAGGVGLARGYLGRPALTAERFLPDPYGPPGSRMYRTGDLVRWRPDGTLDYDGRIDAQVKVNGVRIEPGEVESVLLTHPGLRGAAVTAGPGADGAARLVAYVVGRDGEPPQAAALRAYLRDRLPDALVPSLFVPLAALPLTTSGKVDRAALPAPDFDATSDGPARPLTNAEQTVARVWQDLLGVTGVRADDDFFQRGGSSLLLARLAARLSAAVGREVAVHRLFAAGTVAEQARLVEEAAEPVATVPRAPRDRPLPLSVEQHQLWFLDRMDPGNPEWVTPLLVPLPADLGTATVERAMTALVARHEVLRTRYRMEGGEPRQVVDDPAPVTLPVADRPDDPAALAELLAGTFREGFDLVRGPVWRALLVRGQDAAPAGEAASLGDQGSGGHVLALAVHHIASDGQSSVLLGAEIRELCAALAAGREPGLAPLPVQYADYAVWQRDRMTEAFLEPQLAFWREELAGLPRLDLPADHPRPAVRDPRGATLTFEVPRACSDGLSELSRRRGTTPLAAYLTAFCTLLARWSGQWDVPLGVPTAGRTRPELAGVAGPFHNTLVVRCALEPEMSFASAMDAVWERNRRALAHRDVPFERVVEALAPARDLSRTPLYQVMFNFMEEGVTVSGGGDLDPLRDVWGVAKTDLTLFLHTAPDGSVKGIIEYATSLFDEPTIARMAEHYLRVLAAAPGGATLRELGAHADAPRGPIERLLAERCSELLGREVGVMQNFFHLGGTSRLALTLMAHVQEDFDLDLPVRLIFERPSVARLAEAVRALAGAGPDQQPTVVEEQRA</sequence>
<dbReference type="Gene3D" id="3.40.50.980">
    <property type="match status" value="2"/>
</dbReference>
<dbReference type="PANTHER" id="PTHR45527">
    <property type="entry name" value="NONRIBOSOMAL PEPTIDE SYNTHETASE"/>
    <property type="match status" value="1"/>
</dbReference>
<dbReference type="Gene3D" id="3.30.559.30">
    <property type="entry name" value="Nonribosomal peptide synthetase, condensation domain"/>
    <property type="match status" value="1"/>
</dbReference>
<dbReference type="PROSITE" id="PS00455">
    <property type="entry name" value="AMP_BINDING"/>
    <property type="match status" value="1"/>
</dbReference>
<evidence type="ECO:0000313" key="6">
    <source>
        <dbReference type="Proteomes" id="UP001589568"/>
    </source>
</evidence>
<dbReference type="Pfam" id="PF00550">
    <property type="entry name" value="PP-binding"/>
    <property type="match status" value="2"/>
</dbReference>
<dbReference type="Pfam" id="PF00501">
    <property type="entry name" value="AMP-binding"/>
    <property type="match status" value="1"/>
</dbReference>
<evidence type="ECO:0000256" key="3">
    <source>
        <dbReference type="ARBA" id="ARBA00022553"/>
    </source>
</evidence>
<dbReference type="InterPro" id="IPR000873">
    <property type="entry name" value="AMP-dep_synth/lig_dom"/>
</dbReference>
<keyword evidence="3" id="KW-0597">Phosphoprotein</keyword>
<dbReference type="PANTHER" id="PTHR45527:SF1">
    <property type="entry name" value="FATTY ACID SYNTHASE"/>
    <property type="match status" value="1"/>
</dbReference>
<dbReference type="Gene3D" id="2.30.38.10">
    <property type="entry name" value="Luciferase, Domain 3"/>
    <property type="match status" value="1"/>
</dbReference>
<dbReference type="SUPFAM" id="SSF56801">
    <property type="entry name" value="Acetyl-CoA synthetase-like"/>
    <property type="match status" value="1"/>
</dbReference>
<dbReference type="Gene3D" id="3.30.300.30">
    <property type="match status" value="1"/>
</dbReference>
<accession>A0ABV5NE59</accession>
<dbReference type="InterPro" id="IPR020806">
    <property type="entry name" value="PKS_PP-bd"/>
</dbReference>
<dbReference type="InterPro" id="IPR020845">
    <property type="entry name" value="AMP-binding_CS"/>
</dbReference>
<evidence type="ECO:0000256" key="2">
    <source>
        <dbReference type="ARBA" id="ARBA00022450"/>
    </source>
</evidence>